<reference evidence="1" key="1">
    <citation type="journal article" date="2014" name="Front. Microbiol.">
        <title>High frequency of phylogenetically diverse reductive dehalogenase-homologous genes in deep subseafloor sedimentary metagenomes.</title>
        <authorList>
            <person name="Kawai M."/>
            <person name="Futagami T."/>
            <person name="Toyoda A."/>
            <person name="Takaki Y."/>
            <person name="Nishi S."/>
            <person name="Hori S."/>
            <person name="Arai W."/>
            <person name="Tsubouchi T."/>
            <person name="Morono Y."/>
            <person name="Uchiyama I."/>
            <person name="Ito T."/>
            <person name="Fujiyama A."/>
            <person name="Inagaki F."/>
            <person name="Takami H."/>
        </authorList>
    </citation>
    <scope>NUCLEOTIDE SEQUENCE</scope>
    <source>
        <strain evidence="1">Expedition CK06-06</strain>
    </source>
</reference>
<organism evidence="1">
    <name type="scientific">marine sediment metagenome</name>
    <dbReference type="NCBI Taxonomy" id="412755"/>
    <lineage>
        <taxon>unclassified sequences</taxon>
        <taxon>metagenomes</taxon>
        <taxon>ecological metagenomes</taxon>
    </lineage>
</organism>
<dbReference type="EMBL" id="BART01001332">
    <property type="protein sequence ID" value="GAG66941.1"/>
    <property type="molecule type" value="Genomic_DNA"/>
</dbReference>
<evidence type="ECO:0000313" key="1">
    <source>
        <dbReference type="EMBL" id="GAG66941.1"/>
    </source>
</evidence>
<feature type="non-terminal residue" evidence="1">
    <location>
        <position position="123"/>
    </location>
</feature>
<gene>
    <name evidence="1" type="ORF">S01H4_04827</name>
</gene>
<accession>X1B4I6</accession>
<protein>
    <submittedName>
        <fullName evidence="1">Uncharacterized protein</fullName>
    </submittedName>
</protein>
<dbReference type="AlphaFoldDB" id="X1B4I6"/>
<comment type="caution">
    <text evidence="1">The sequence shown here is derived from an EMBL/GenBank/DDBJ whole genome shotgun (WGS) entry which is preliminary data.</text>
</comment>
<proteinExistence type="predicted"/>
<sequence>MATRWAVSHGSLDLGDVKLTLENTVFELAEATWNKTADKNLLSVDSLNLDAGMAAQLKDPGPIIELINSRVQDDLKDPVTSFKALMVYLPGQNYRIEGLSLELEDWQKINRASGLFQLKVKAG</sequence>
<name>X1B4I6_9ZZZZ</name>